<feature type="region of interest" description="Disordered" evidence="2">
    <location>
        <begin position="222"/>
        <end position="241"/>
    </location>
</feature>
<keyword evidence="1" id="KW-0479">Metal-binding</keyword>
<feature type="domain" description="CCHC-type" evidence="3">
    <location>
        <begin position="508"/>
        <end position="522"/>
    </location>
</feature>
<keyword evidence="1" id="KW-0862">Zinc</keyword>
<dbReference type="Gene3D" id="3.60.10.10">
    <property type="entry name" value="Endonuclease/exonuclease/phosphatase"/>
    <property type="match status" value="1"/>
</dbReference>
<comment type="caution">
    <text evidence="4">The sequence shown here is derived from an EMBL/GenBank/DDBJ whole genome shotgun (WGS) entry which is preliminary data.</text>
</comment>
<protein>
    <recommendedName>
        <fullName evidence="3">CCHC-type domain-containing protein</fullName>
    </recommendedName>
</protein>
<feature type="compositionally biased region" description="Low complexity" evidence="2">
    <location>
        <begin position="643"/>
        <end position="658"/>
    </location>
</feature>
<dbReference type="Pfam" id="PF00098">
    <property type="entry name" value="zf-CCHC"/>
    <property type="match status" value="1"/>
</dbReference>
<dbReference type="SUPFAM" id="SSF56219">
    <property type="entry name" value="DNase I-like"/>
    <property type="match status" value="1"/>
</dbReference>
<dbReference type="SUPFAM" id="SSF57756">
    <property type="entry name" value="Retrovirus zinc finger-like domains"/>
    <property type="match status" value="1"/>
</dbReference>
<feature type="region of interest" description="Disordered" evidence="2">
    <location>
        <begin position="250"/>
        <end position="286"/>
    </location>
</feature>
<keyword evidence="5" id="KW-1185">Reference proteome</keyword>
<dbReference type="InterPro" id="IPR036875">
    <property type="entry name" value="Znf_CCHC_sf"/>
</dbReference>
<dbReference type="Gene3D" id="4.10.60.10">
    <property type="entry name" value="Zinc finger, CCHC-type"/>
    <property type="match status" value="1"/>
</dbReference>
<dbReference type="InterPro" id="IPR036691">
    <property type="entry name" value="Endo/exonu/phosph_ase_sf"/>
</dbReference>
<dbReference type="PANTHER" id="PTHR31286:SF180">
    <property type="entry name" value="OS10G0362600 PROTEIN"/>
    <property type="match status" value="1"/>
</dbReference>
<evidence type="ECO:0000259" key="3">
    <source>
        <dbReference type="PROSITE" id="PS50158"/>
    </source>
</evidence>
<dbReference type="PANTHER" id="PTHR31286">
    <property type="entry name" value="GLYCINE-RICH CELL WALL STRUCTURAL PROTEIN 1.8-LIKE"/>
    <property type="match status" value="1"/>
</dbReference>
<reference evidence="4 5" key="1">
    <citation type="submission" date="2024-09" db="EMBL/GenBank/DDBJ databases">
        <title>Chromosome-scale assembly of Riccia sorocarpa.</title>
        <authorList>
            <person name="Paukszto L."/>
        </authorList>
    </citation>
    <scope>NUCLEOTIDE SEQUENCE [LARGE SCALE GENOMIC DNA]</scope>
    <source>
        <strain evidence="4">LP-2024</strain>
        <tissue evidence="4">Aerial parts of the thallus</tissue>
    </source>
</reference>
<sequence>MQMPPVRSKPREISREEENLGKRTRSDRLSLLRRSVDLEDFGKRHCSTQHGDHMESQGHLARSSTRERSRSRGSTPNTSPTPRRDLFGVPSPNKDGRNPVRIRSNLAFESSPRADPFQQHRRTPNVAHTGTSRTLNERSRQSQPWQQGSRLPGVMTQPANFGSTRDPTRVGVSHNRGWETVPPPQPVAPAVIDSQGERNTSPQQQIHQANPAGDVNIETEEQWGQQVGSRSSSPHYYSQGVRRKSVDSWGAAPEEDMCENQEAGSELHLSERDELGEDEDKREEEKWKNRVIDEVTTAFKKIPDRLVEATEGEVELTLTFDFDAQVRIQAEKRKWEDCGLVFCTIDMTPSRDVFARWIYQEVENKAAVHVQHIRILAPRHYLVLLRSMEDRDAVLTNGPYYMRRRMIYTSMWEPGFDTSKALAKKMCCWLDIQNVDPMLAGEGLNMLSSIGEVLRTAGTTKEGDGKFAHIRGCVLIDMSKPIPTVLKVVLNGETKRFGIHFDTLPDACFLCQERGHFARNCPANRSGAHNLDKNQQDADEEGFQEVLPRRPPVVGSRNRPQEEATSSNPYQVLEQVQEGEEEVQDNSKSTEATMAEQDSYDNPEGVSKTPNLEQEPATSEGGETRTEHLQLAADENLPDLNITPATTTQTTSETGTRSLTRKEKRKAKKREARARKGRLVEVPTNTIEEVEEREDPDEDNTSDSEEKGFWQTTKPKHTRREETVAGAEGSDDKVRAVKRWIETEGRGVTVMGIQELKAGERVLEYNIRRLIQDATCIMDYSSSDRGGAGLIIPPSVTVKESGICGNGTAAWVRAVVGGEEIGFMSIYCPHEVEEKRSLFSWLSNFSHVGRWCMMGDWNLVLLPEDTMGPTALLKGGLLQAWMAMDQIWDLQDVYLAAEQLDVTELSTMGRKRHRTIFQL</sequence>
<dbReference type="Proteomes" id="UP001633002">
    <property type="component" value="Unassembled WGS sequence"/>
</dbReference>
<organism evidence="4 5">
    <name type="scientific">Riccia sorocarpa</name>
    <dbReference type="NCBI Taxonomy" id="122646"/>
    <lineage>
        <taxon>Eukaryota</taxon>
        <taxon>Viridiplantae</taxon>
        <taxon>Streptophyta</taxon>
        <taxon>Embryophyta</taxon>
        <taxon>Marchantiophyta</taxon>
        <taxon>Marchantiopsida</taxon>
        <taxon>Marchantiidae</taxon>
        <taxon>Marchantiales</taxon>
        <taxon>Ricciaceae</taxon>
        <taxon>Riccia</taxon>
    </lineage>
</organism>
<dbReference type="PROSITE" id="PS50158">
    <property type="entry name" value="ZF_CCHC"/>
    <property type="match status" value="1"/>
</dbReference>
<dbReference type="InterPro" id="IPR040256">
    <property type="entry name" value="At4g02000-like"/>
</dbReference>
<evidence type="ECO:0000256" key="2">
    <source>
        <dbReference type="SAM" id="MobiDB-lite"/>
    </source>
</evidence>
<dbReference type="GO" id="GO:0008270">
    <property type="term" value="F:zinc ion binding"/>
    <property type="evidence" value="ECO:0007669"/>
    <property type="project" value="UniProtKB-KW"/>
</dbReference>
<feature type="compositionally biased region" description="Polar residues" evidence="2">
    <location>
        <begin position="197"/>
        <end position="208"/>
    </location>
</feature>
<dbReference type="Pfam" id="PF14111">
    <property type="entry name" value="DUF4283"/>
    <property type="match status" value="1"/>
</dbReference>
<feature type="compositionally biased region" description="Acidic residues" evidence="2">
    <location>
        <begin position="688"/>
        <end position="703"/>
    </location>
</feature>
<accession>A0ABD3H2J5</accession>
<keyword evidence="1" id="KW-0863">Zinc-finger</keyword>
<evidence type="ECO:0000313" key="4">
    <source>
        <dbReference type="EMBL" id="KAL3684807.1"/>
    </source>
</evidence>
<dbReference type="AlphaFoldDB" id="A0ABD3H2J5"/>
<dbReference type="SMART" id="SM00343">
    <property type="entry name" value="ZnF_C2HC"/>
    <property type="match status" value="1"/>
</dbReference>
<dbReference type="InterPro" id="IPR025558">
    <property type="entry name" value="DUF4283"/>
</dbReference>
<name>A0ABD3H2J5_9MARC</name>
<feature type="region of interest" description="Disordered" evidence="2">
    <location>
        <begin position="1"/>
        <end position="210"/>
    </location>
</feature>
<evidence type="ECO:0000313" key="5">
    <source>
        <dbReference type="Proteomes" id="UP001633002"/>
    </source>
</evidence>
<evidence type="ECO:0000256" key="1">
    <source>
        <dbReference type="PROSITE-ProRule" id="PRU00047"/>
    </source>
</evidence>
<feature type="region of interest" description="Disordered" evidence="2">
    <location>
        <begin position="527"/>
        <end position="730"/>
    </location>
</feature>
<gene>
    <name evidence="4" type="ORF">R1sor_002829</name>
</gene>
<feature type="compositionally biased region" description="Basic residues" evidence="2">
    <location>
        <begin position="662"/>
        <end position="677"/>
    </location>
</feature>
<feature type="compositionally biased region" description="Basic and acidic residues" evidence="2">
    <location>
        <begin position="9"/>
        <end position="43"/>
    </location>
</feature>
<proteinExistence type="predicted"/>
<dbReference type="InterPro" id="IPR001878">
    <property type="entry name" value="Znf_CCHC"/>
</dbReference>
<dbReference type="EMBL" id="JBJQOH010000006">
    <property type="protein sequence ID" value="KAL3684807.1"/>
    <property type="molecule type" value="Genomic_DNA"/>
</dbReference>
<feature type="compositionally biased region" description="Polar residues" evidence="2">
    <location>
        <begin position="222"/>
        <end position="236"/>
    </location>
</feature>